<keyword evidence="2" id="KW-0238">DNA-binding</keyword>
<dbReference type="Gene3D" id="4.10.280.10">
    <property type="entry name" value="Helix-loop-helix DNA-binding domain"/>
    <property type="match status" value="1"/>
</dbReference>
<dbReference type="InterPro" id="IPR036638">
    <property type="entry name" value="HLH_DNA-bd_sf"/>
</dbReference>
<evidence type="ECO:0000256" key="1">
    <source>
        <dbReference type="ARBA" id="ARBA00023015"/>
    </source>
</evidence>
<feature type="region of interest" description="Disordered" evidence="4">
    <location>
        <begin position="146"/>
        <end position="182"/>
    </location>
</feature>
<comment type="caution">
    <text evidence="6">The sequence shown here is derived from an EMBL/GenBank/DDBJ whole genome shotgun (WGS) entry which is preliminary data.</text>
</comment>
<feature type="compositionally biased region" description="Low complexity" evidence="4">
    <location>
        <begin position="259"/>
        <end position="285"/>
    </location>
</feature>
<evidence type="ECO:0000313" key="6">
    <source>
        <dbReference type="EMBL" id="KAH9421232.1"/>
    </source>
</evidence>
<organism evidence="6 7">
    <name type="scientific">Dermatophagoides pteronyssinus</name>
    <name type="common">European house dust mite</name>
    <dbReference type="NCBI Taxonomy" id="6956"/>
    <lineage>
        <taxon>Eukaryota</taxon>
        <taxon>Metazoa</taxon>
        <taxon>Ecdysozoa</taxon>
        <taxon>Arthropoda</taxon>
        <taxon>Chelicerata</taxon>
        <taxon>Arachnida</taxon>
        <taxon>Acari</taxon>
        <taxon>Acariformes</taxon>
        <taxon>Sarcoptiformes</taxon>
        <taxon>Astigmata</taxon>
        <taxon>Psoroptidia</taxon>
        <taxon>Analgoidea</taxon>
        <taxon>Pyroglyphidae</taxon>
        <taxon>Dermatophagoidinae</taxon>
        <taxon>Dermatophagoides</taxon>
    </lineage>
</organism>
<evidence type="ECO:0000313" key="7">
    <source>
        <dbReference type="Proteomes" id="UP000887458"/>
    </source>
</evidence>
<feature type="compositionally biased region" description="Low complexity" evidence="4">
    <location>
        <begin position="147"/>
        <end position="160"/>
    </location>
</feature>
<keyword evidence="7" id="KW-1185">Reference proteome</keyword>
<keyword evidence="1" id="KW-0805">Transcription regulation</keyword>
<evidence type="ECO:0000256" key="3">
    <source>
        <dbReference type="ARBA" id="ARBA00023163"/>
    </source>
</evidence>
<proteinExistence type="predicted"/>
<name>A0ABQ8JFN5_DERPT</name>
<sequence length="328" mass="37156">NLNVDDEKHCELLLKNSNKIQPSKQDNQQLDNQITTTATTITKSTADLTTMDADSSTAELGFKSKKKNNSITKMMMITKIEPTSPTEELLTETMDIDSNTNISINDDTKSGQTNLVSTTTGLLPNETKINQSSSNCHRLNRCNRLQTTTSNMSSSSSSKRSSSETRERWRSNNLKSRQQNVNGAFGELRKLVPTYPPDKKLSKNEILRLAIKYIRLLSNVLDYQKQQQEEEEEEDSTTIENNQEEHFDTSIIVNNQNSLSSLSSASSSPSSCNNNHHQQHQPIPLGYQNDNTINLKNQFYFPDFRHQLPLSLVSNEMVDNNHHRHVLP</sequence>
<dbReference type="SUPFAM" id="SSF47459">
    <property type="entry name" value="HLH, helix-loop-helix DNA-binding domain"/>
    <property type="match status" value="1"/>
</dbReference>
<dbReference type="EMBL" id="NJHN03000044">
    <property type="protein sequence ID" value="KAH9421232.1"/>
    <property type="molecule type" value="Genomic_DNA"/>
</dbReference>
<evidence type="ECO:0000259" key="5">
    <source>
        <dbReference type="PROSITE" id="PS50888"/>
    </source>
</evidence>
<evidence type="ECO:0000256" key="2">
    <source>
        <dbReference type="ARBA" id="ARBA00023125"/>
    </source>
</evidence>
<dbReference type="Pfam" id="PF00010">
    <property type="entry name" value="HLH"/>
    <property type="match status" value="1"/>
</dbReference>
<dbReference type="Proteomes" id="UP000887458">
    <property type="component" value="Unassembled WGS sequence"/>
</dbReference>
<gene>
    <name evidence="6" type="primary">TAL1</name>
    <name evidence="6" type="ORF">DERP_012805</name>
</gene>
<dbReference type="PANTHER" id="PTHR13864:SF15">
    <property type="entry name" value="T-CELL ACUTE LYMPHOCYTIC LEUKEMIA PROTEIN 1 HOMOLOG-RELATED"/>
    <property type="match status" value="1"/>
</dbReference>
<accession>A0ABQ8JFN5</accession>
<dbReference type="SMART" id="SM00353">
    <property type="entry name" value="HLH"/>
    <property type="match status" value="1"/>
</dbReference>
<dbReference type="InterPro" id="IPR011598">
    <property type="entry name" value="bHLH_dom"/>
</dbReference>
<feature type="non-terminal residue" evidence="6">
    <location>
        <position position="328"/>
    </location>
</feature>
<protein>
    <submittedName>
        <fullName evidence="6">Sedoheptulose-7-phosphate:D-glyceraldehyde-3-phosphate transaldolase</fullName>
    </submittedName>
</protein>
<feature type="compositionally biased region" description="Polar residues" evidence="4">
    <location>
        <begin position="172"/>
        <end position="182"/>
    </location>
</feature>
<feature type="domain" description="BHLH" evidence="5">
    <location>
        <begin position="165"/>
        <end position="217"/>
    </location>
</feature>
<dbReference type="PANTHER" id="PTHR13864">
    <property type="entry name" value="T-CELL ACUTE LYMPHOCYTIC LEUKEMIA/STEM CELL LEUKEMIA-RELATED"/>
    <property type="match status" value="1"/>
</dbReference>
<dbReference type="InterPro" id="IPR040238">
    <property type="entry name" value="TAL-like"/>
</dbReference>
<feature type="non-terminal residue" evidence="6">
    <location>
        <position position="1"/>
    </location>
</feature>
<reference evidence="6 7" key="2">
    <citation type="journal article" date="2022" name="Mol. Biol. Evol.">
        <title>Comparative Genomics Reveals Insights into the Divergent Evolution of Astigmatic Mites and Household Pest Adaptations.</title>
        <authorList>
            <person name="Xiong Q."/>
            <person name="Wan A.T."/>
            <person name="Liu X."/>
            <person name="Fung C.S."/>
            <person name="Xiao X."/>
            <person name="Malainual N."/>
            <person name="Hou J."/>
            <person name="Wang L."/>
            <person name="Wang M."/>
            <person name="Yang K.Y."/>
            <person name="Cui Y."/>
            <person name="Leung E.L."/>
            <person name="Nong W."/>
            <person name="Shin S.K."/>
            <person name="Au S.W."/>
            <person name="Jeong K.Y."/>
            <person name="Chew F.T."/>
            <person name="Hui J.H."/>
            <person name="Leung T.F."/>
            <person name="Tungtrongchitr A."/>
            <person name="Zhong N."/>
            <person name="Liu Z."/>
            <person name="Tsui S.K."/>
        </authorList>
    </citation>
    <scope>NUCLEOTIDE SEQUENCE [LARGE SCALE GENOMIC DNA]</scope>
    <source>
        <strain evidence="6">Derp</strain>
    </source>
</reference>
<feature type="compositionally biased region" description="Basic and acidic residues" evidence="4">
    <location>
        <begin position="161"/>
        <end position="170"/>
    </location>
</feature>
<evidence type="ECO:0000256" key="4">
    <source>
        <dbReference type="SAM" id="MobiDB-lite"/>
    </source>
</evidence>
<dbReference type="PROSITE" id="PS50888">
    <property type="entry name" value="BHLH"/>
    <property type="match status" value="1"/>
</dbReference>
<feature type="region of interest" description="Disordered" evidence="4">
    <location>
        <begin position="259"/>
        <end position="289"/>
    </location>
</feature>
<keyword evidence="3" id="KW-0804">Transcription</keyword>
<reference evidence="6 7" key="1">
    <citation type="journal article" date="2018" name="J. Allergy Clin. Immunol.">
        <title>High-quality assembly of Dermatophagoides pteronyssinus genome and transcriptome reveals a wide range of novel allergens.</title>
        <authorList>
            <person name="Liu X.Y."/>
            <person name="Yang K.Y."/>
            <person name="Wang M.Q."/>
            <person name="Kwok J.S."/>
            <person name="Zeng X."/>
            <person name="Yang Z."/>
            <person name="Xiao X.J."/>
            <person name="Lau C.P."/>
            <person name="Li Y."/>
            <person name="Huang Z.M."/>
            <person name="Ba J.G."/>
            <person name="Yim A.K."/>
            <person name="Ouyang C.Y."/>
            <person name="Ngai S.M."/>
            <person name="Chan T.F."/>
            <person name="Leung E.L."/>
            <person name="Liu L."/>
            <person name="Liu Z.G."/>
            <person name="Tsui S.K."/>
        </authorList>
    </citation>
    <scope>NUCLEOTIDE SEQUENCE [LARGE SCALE GENOMIC DNA]</scope>
    <source>
        <strain evidence="6">Derp</strain>
    </source>
</reference>